<evidence type="ECO:0000256" key="4">
    <source>
        <dbReference type="ARBA" id="ARBA00023172"/>
    </source>
</evidence>
<feature type="domain" description="Cas12f1-like TNB" evidence="6">
    <location>
        <begin position="314"/>
        <end position="383"/>
    </location>
</feature>
<dbReference type="GO" id="GO:0006310">
    <property type="term" value="P:DNA recombination"/>
    <property type="evidence" value="ECO:0007669"/>
    <property type="project" value="UniProtKB-KW"/>
</dbReference>
<dbReference type="AlphaFoldDB" id="A0A226QT55"/>
<evidence type="ECO:0000256" key="2">
    <source>
        <dbReference type="ARBA" id="ARBA00022578"/>
    </source>
</evidence>
<gene>
    <name evidence="7" type="ORF">B9L23_07390</name>
</gene>
<keyword evidence="8" id="KW-1185">Reference proteome</keyword>
<dbReference type="NCBIfam" id="TIGR01766">
    <property type="entry name" value="IS200/IS605 family accessory protein TnpB-like domain"/>
    <property type="match status" value="1"/>
</dbReference>
<feature type="domain" description="Probable transposase IS891/IS1136/IS1341" evidence="5">
    <location>
        <begin position="184"/>
        <end position="296"/>
    </location>
</feature>
<keyword evidence="3" id="KW-0238">DNA-binding</keyword>
<dbReference type="Pfam" id="PF07282">
    <property type="entry name" value="Cas12f1-like_TNB"/>
    <property type="match status" value="1"/>
</dbReference>
<protein>
    <submittedName>
        <fullName evidence="7">Transposase</fullName>
    </submittedName>
</protein>
<evidence type="ECO:0000259" key="6">
    <source>
        <dbReference type="Pfam" id="PF07282"/>
    </source>
</evidence>
<dbReference type="Proteomes" id="UP000198394">
    <property type="component" value="Unassembled WGS sequence"/>
</dbReference>
<dbReference type="InterPro" id="IPR010095">
    <property type="entry name" value="Cas12f1-like_TNB"/>
</dbReference>
<comment type="similarity">
    <text evidence="1">In the C-terminal section; belongs to the transposase 35 family.</text>
</comment>
<dbReference type="EMBL" id="NDYL01000001">
    <property type="protein sequence ID" value="OXB94682.1"/>
    <property type="molecule type" value="Genomic_DNA"/>
</dbReference>
<dbReference type="RefSeq" id="WP_089097136.1">
    <property type="nucleotide sequence ID" value="NZ_NDYL01000001.1"/>
</dbReference>
<evidence type="ECO:0000313" key="7">
    <source>
        <dbReference type="EMBL" id="OXB94682.1"/>
    </source>
</evidence>
<sequence>MKMTFKYYPKLTPLQQSIIEELSYHTTKLYNIVNYDNRENGFKNYIETERLYKQNYHTQFLHSHTYQWCLKILEQNWKSYFASIKDYEKNPNKYLGKPKPPKFKNNKNKKNEVIFTKAGIRYKDGILKLSLSKIMKDKFQVQSLNFDMKNVKIPVNLSRIQQIRIQWDKSSKMWYLLIIWDKEVENKVTGNNVMAIDLGLDNLATCVFKDNEQCIIFSGKHLKSKNAYYNKKIARLTSIAMKQCNDSKNFKRTKKIIKLQKKRNDYIKDKLHKISKKIIELALTMNCNTIVIGDIRGIKQENYAKSFVQIPQQELVNKIKYKAELVGLKVVMINESYTSGCSAIDLEEINKANYNKSRRITRGLFKTNNGMLINADVNGALNILRKYIKGIPRAIQIARDNGCLNHPLRIRVV</sequence>
<comment type="caution">
    <text evidence="7">The sequence shown here is derived from an EMBL/GenBank/DDBJ whole genome shotgun (WGS) entry which is preliminary data.</text>
</comment>
<keyword evidence="4" id="KW-0233">DNA recombination</keyword>
<name>A0A226QT55_9BACL</name>
<evidence type="ECO:0000256" key="3">
    <source>
        <dbReference type="ARBA" id="ARBA00023125"/>
    </source>
</evidence>
<reference evidence="7 8" key="1">
    <citation type="submission" date="2017-04" db="EMBL/GenBank/DDBJ databases">
        <title>The genome sequence of Parageobacillus galactosidasius DSM 18751.</title>
        <authorList>
            <person name="Ramaloko W.T."/>
            <person name="Koen N."/>
            <person name="Polliack S."/>
            <person name="Aliyu H."/>
            <person name="Lebre P."/>
            <person name="Mohr T."/>
            <person name="Oswald F."/>
            <person name="Zwick M."/>
            <person name="Neumann A."/>
            <person name="Syldatk C."/>
            <person name="Cowan D."/>
            <person name="De Maayer P."/>
        </authorList>
    </citation>
    <scope>NUCLEOTIDE SEQUENCE [LARGE SCALE GENOMIC DNA]</scope>
    <source>
        <strain evidence="7 8">DSM 18751</strain>
    </source>
</reference>
<dbReference type="InterPro" id="IPR001959">
    <property type="entry name" value="Transposase"/>
</dbReference>
<dbReference type="NCBIfam" id="NF040570">
    <property type="entry name" value="guided_TnpB"/>
    <property type="match status" value="1"/>
</dbReference>
<proteinExistence type="inferred from homology"/>
<dbReference type="GO" id="GO:0032196">
    <property type="term" value="P:transposition"/>
    <property type="evidence" value="ECO:0007669"/>
    <property type="project" value="UniProtKB-KW"/>
</dbReference>
<evidence type="ECO:0000259" key="5">
    <source>
        <dbReference type="Pfam" id="PF01385"/>
    </source>
</evidence>
<dbReference type="Pfam" id="PF01385">
    <property type="entry name" value="OrfB_IS605"/>
    <property type="match status" value="1"/>
</dbReference>
<evidence type="ECO:0000256" key="1">
    <source>
        <dbReference type="ARBA" id="ARBA00008761"/>
    </source>
</evidence>
<organism evidence="7 8">
    <name type="scientific">Parageobacillus galactosidasius</name>
    <dbReference type="NCBI Taxonomy" id="883812"/>
    <lineage>
        <taxon>Bacteria</taxon>
        <taxon>Bacillati</taxon>
        <taxon>Bacillota</taxon>
        <taxon>Bacilli</taxon>
        <taxon>Bacillales</taxon>
        <taxon>Anoxybacillaceae</taxon>
        <taxon>Parageobacillus</taxon>
    </lineage>
</organism>
<dbReference type="GO" id="GO:0003677">
    <property type="term" value="F:DNA binding"/>
    <property type="evidence" value="ECO:0007669"/>
    <property type="project" value="UniProtKB-KW"/>
</dbReference>
<evidence type="ECO:0000313" key="8">
    <source>
        <dbReference type="Proteomes" id="UP000198394"/>
    </source>
</evidence>
<accession>A0A226QT55</accession>
<keyword evidence="2" id="KW-0815">Transposition</keyword>